<organism evidence="1 2">
    <name type="scientific">Amborella trichopoda</name>
    <dbReference type="NCBI Taxonomy" id="13333"/>
    <lineage>
        <taxon>Eukaryota</taxon>
        <taxon>Viridiplantae</taxon>
        <taxon>Streptophyta</taxon>
        <taxon>Embryophyta</taxon>
        <taxon>Tracheophyta</taxon>
        <taxon>Spermatophyta</taxon>
        <taxon>Magnoliopsida</taxon>
        <taxon>Amborellales</taxon>
        <taxon>Amborellaceae</taxon>
        <taxon>Amborella</taxon>
    </lineage>
</organism>
<evidence type="ECO:0000313" key="1">
    <source>
        <dbReference type="EMBL" id="ERN18745.1"/>
    </source>
</evidence>
<dbReference type="Gramene" id="ERN18745">
    <property type="protein sequence ID" value="ERN18745"/>
    <property type="gene ID" value="AMTR_s00067p00026370"/>
</dbReference>
<dbReference type="EMBL" id="KI392078">
    <property type="protein sequence ID" value="ERN18745.1"/>
    <property type="molecule type" value="Genomic_DNA"/>
</dbReference>
<evidence type="ECO:0000313" key="2">
    <source>
        <dbReference type="Proteomes" id="UP000017836"/>
    </source>
</evidence>
<gene>
    <name evidence="1" type="ORF">AMTR_s00067p00026370</name>
</gene>
<keyword evidence="2" id="KW-1185">Reference proteome</keyword>
<dbReference type="AlphaFoldDB" id="U5D945"/>
<accession>U5D945</accession>
<reference evidence="2" key="1">
    <citation type="journal article" date="2013" name="Science">
        <title>The Amborella genome and the evolution of flowering plants.</title>
        <authorList>
            <consortium name="Amborella Genome Project"/>
        </authorList>
    </citation>
    <scope>NUCLEOTIDE SEQUENCE [LARGE SCALE GENOMIC DNA]</scope>
</reference>
<protein>
    <submittedName>
        <fullName evidence="1">Uncharacterized protein</fullName>
    </submittedName>
</protein>
<sequence>MSHVPLFGPPLHMRQQSQQLHRLEPAFVHNSTISSKTIAAITLAAAVQLVSGQCDYTGCSRIPSAVFSRYPDYFDAFVIFLVLTFASSETELGPYRREQRDPCMARKKSAVFP</sequence>
<proteinExistence type="predicted"/>
<dbReference type="Proteomes" id="UP000017836">
    <property type="component" value="Unassembled WGS sequence"/>
</dbReference>
<name>U5D945_AMBTC</name>
<dbReference type="HOGENOM" id="CLU_2136859_0_0_1"/>